<reference evidence="1 2" key="1">
    <citation type="submission" date="2018-05" db="EMBL/GenBank/DDBJ databases">
        <title>Comparative genomics of bacterial root endophytes of switchgrass collected from native prairies over two seasons.</title>
        <authorList>
            <person name="Tang Y."/>
        </authorList>
    </citation>
    <scope>NUCLEOTIDE SEQUENCE [LARGE SCALE GENOMIC DNA]</scope>
    <source>
        <strain evidence="1 2">NFIX32</strain>
    </source>
</reference>
<comment type="caution">
    <text evidence="1">The sequence shown here is derived from an EMBL/GenBank/DDBJ whole genome shotgun (WGS) entry which is preliminary data.</text>
</comment>
<protein>
    <submittedName>
        <fullName evidence="1">Viral Gp157 protein</fullName>
    </submittedName>
</protein>
<evidence type="ECO:0000313" key="2">
    <source>
        <dbReference type="Proteomes" id="UP000247755"/>
    </source>
</evidence>
<dbReference type="Pfam" id="PF05565">
    <property type="entry name" value="Sipho_Gp157"/>
    <property type="match status" value="1"/>
</dbReference>
<name>A0A318JBE5_BURPY</name>
<proteinExistence type="predicted"/>
<dbReference type="Proteomes" id="UP000247755">
    <property type="component" value="Unassembled WGS sequence"/>
</dbReference>
<dbReference type="RefSeq" id="WP_072438910.1">
    <property type="nucleotide sequence ID" value="NZ_QJJY01000001.1"/>
</dbReference>
<sequence>MTAITLYALAGEYKDAADKLAEMELDDQTISDTLESLSGDLEAKATNTIMLVRNLEATAEQIKAAEKAMAERRKAYEARATRIKQYVMDSMIFAGITKIECPLFKIAIRDNPPAVVIDDEKQIPQDYLTDPLPPPPAPDKKLIAQAIKDGYEVPGAHMERGQRLDVK</sequence>
<dbReference type="InterPro" id="IPR008840">
    <property type="entry name" value="Sipho_Gp157"/>
</dbReference>
<evidence type="ECO:0000313" key="1">
    <source>
        <dbReference type="EMBL" id="PXX41128.1"/>
    </source>
</evidence>
<organism evidence="1 2">
    <name type="scientific">Burkholderia pyrrocinia</name>
    <name type="common">Pseudomonas pyrrocinia</name>
    <dbReference type="NCBI Taxonomy" id="60550"/>
    <lineage>
        <taxon>Bacteria</taxon>
        <taxon>Pseudomonadati</taxon>
        <taxon>Pseudomonadota</taxon>
        <taxon>Betaproteobacteria</taxon>
        <taxon>Burkholderiales</taxon>
        <taxon>Burkholderiaceae</taxon>
        <taxon>Burkholderia</taxon>
        <taxon>Burkholderia cepacia complex</taxon>
    </lineage>
</organism>
<dbReference type="AlphaFoldDB" id="A0A318JBE5"/>
<dbReference type="EMBL" id="QJJY01000001">
    <property type="protein sequence ID" value="PXX41128.1"/>
    <property type="molecule type" value="Genomic_DNA"/>
</dbReference>
<accession>A0A318JBE5</accession>
<gene>
    <name evidence="1" type="ORF">NA66_1001738</name>
</gene>